<keyword evidence="2" id="KW-0805">Transcription regulation</keyword>
<feature type="compositionally biased region" description="Polar residues" evidence="4">
    <location>
        <begin position="157"/>
        <end position="171"/>
    </location>
</feature>
<evidence type="ECO:0000256" key="4">
    <source>
        <dbReference type="SAM" id="MobiDB-lite"/>
    </source>
</evidence>
<feature type="compositionally biased region" description="Low complexity" evidence="4">
    <location>
        <begin position="96"/>
        <end position="110"/>
    </location>
</feature>
<dbReference type="PANTHER" id="PTHR33388:SF2">
    <property type="entry name" value="PROTEIN SPOROCYTELESS"/>
    <property type="match status" value="1"/>
</dbReference>
<feature type="region of interest" description="Disordered" evidence="4">
    <location>
        <begin position="334"/>
        <end position="372"/>
    </location>
</feature>
<dbReference type="EMBL" id="GL377577">
    <property type="protein sequence ID" value="EFJ29520.1"/>
    <property type="molecule type" value="Genomic_DNA"/>
</dbReference>
<dbReference type="AlphaFoldDB" id="D8REY4"/>
<keyword evidence="6" id="KW-1185">Reference proteome</keyword>
<protein>
    <submittedName>
        <fullName evidence="5">Uncharacterized protein</fullName>
    </submittedName>
</protein>
<feature type="compositionally biased region" description="Polar residues" evidence="4">
    <location>
        <begin position="360"/>
        <end position="369"/>
    </location>
</feature>
<reference evidence="5 6" key="1">
    <citation type="journal article" date="2011" name="Science">
        <title>The Selaginella genome identifies genetic changes associated with the evolution of vascular plants.</title>
        <authorList>
            <person name="Banks J.A."/>
            <person name="Nishiyama T."/>
            <person name="Hasebe M."/>
            <person name="Bowman J.L."/>
            <person name="Gribskov M."/>
            <person name="dePamphilis C."/>
            <person name="Albert V.A."/>
            <person name="Aono N."/>
            <person name="Aoyama T."/>
            <person name="Ambrose B.A."/>
            <person name="Ashton N.W."/>
            <person name="Axtell M.J."/>
            <person name="Barker E."/>
            <person name="Barker M.S."/>
            <person name="Bennetzen J.L."/>
            <person name="Bonawitz N.D."/>
            <person name="Chapple C."/>
            <person name="Cheng C."/>
            <person name="Correa L.G."/>
            <person name="Dacre M."/>
            <person name="DeBarry J."/>
            <person name="Dreyer I."/>
            <person name="Elias M."/>
            <person name="Engstrom E.M."/>
            <person name="Estelle M."/>
            <person name="Feng L."/>
            <person name="Finet C."/>
            <person name="Floyd S.K."/>
            <person name="Frommer W.B."/>
            <person name="Fujita T."/>
            <person name="Gramzow L."/>
            <person name="Gutensohn M."/>
            <person name="Harholt J."/>
            <person name="Hattori M."/>
            <person name="Heyl A."/>
            <person name="Hirai T."/>
            <person name="Hiwatashi Y."/>
            <person name="Ishikawa M."/>
            <person name="Iwata M."/>
            <person name="Karol K.G."/>
            <person name="Koehler B."/>
            <person name="Kolukisaoglu U."/>
            <person name="Kubo M."/>
            <person name="Kurata T."/>
            <person name="Lalonde S."/>
            <person name="Li K."/>
            <person name="Li Y."/>
            <person name="Litt A."/>
            <person name="Lyons E."/>
            <person name="Manning G."/>
            <person name="Maruyama T."/>
            <person name="Michael T.P."/>
            <person name="Mikami K."/>
            <person name="Miyazaki S."/>
            <person name="Morinaga S."/>
            <person name="Murata T."/>
            <person name="Mueller-Roeber B."/>
            <person name="Nelson D.R."/>
            <person name="Obara M."/>
            <person name="Oguri Y."/>
            <person name="Olmstead R.G."/>
            <person name="Onodera N."/>
            <person name="Petersen B.L."/>
            <person name="Pils B."/>
            <person name="Prigge M."/>
            <person name="Rensing S.A."/>
            <person name="Riano-Pachon D.M."/>
            <person name="Roberts A.W."/>
            <person name="Sato Y."/>
            <person name="Scheller H.V."/>
            <person name="Schulz B."/>
            <person name="Schulz C."/>
            <person name="Shakirov E.V."/>
            <person name="Shibagaki N."/>
            <person name="Shinohara N."/>
            <person name="Shippen D.E."/>
            <person name="Soerensen I."/>
            <person name="Sotooka R."/>
            <person name="Sugimoto N."/>
            <person name="Sugita M."/>
            <person name="Sumikawa N."/>
            <person name="Tanurdzic M."/>
            <person name="Theissen G."/>
            <person name="Ulvskov P."/>
            <person name="Wakazuki S."/>
            <person name="Weng J.K."/>
            <person name="Willats W.W."/>
            <person name="Wipf D."/>
            <person name="Wolf P.G."/>
            <person name="Yang L."/>
            <person name="Zimmer A.D."/>
            <person name="Zhu Q."/>
            <person name="Mitros T."/>
            <person name="Hellsten U."/>
            <person name="Loque D."/>
            <person name="Otillar R."/>
            <person name="Salamov A."/>
            <person name="Schmutz J."/>
            <person name="Shapiro H."/>
            <person name="Lindquist E."/>
            <person name="Lucas S."/>
            <person name="Rokhsar D."/>
            <person name="Grigoriev I.V."/>
        </authorList>
    </citation>
    <scope>NUCLEOTIDE SEQUENCE [LARGE SCALE GENOMIC DNA]</scope>
</reference>
<sequence length="427" mass="45206">MAVPSDHQHRRSKKSKNGQKKQPQRGLGVAQLERLRIQEESKKAMLASSSFAAAGSCFQAQQGRVSALCLSAPHNPPLHLHHISPAQQGSGGGAAAAGRSSSSASPCSSQHNSKPDHVFDESDESSRGAAAAAAPPFVFLGSSSSCSSEANHRSTTIPLMIQPGSSSNNIVKDNLPESSEMFDPLFRTRARRVYGDGRDWPGIHTHGIPAIKELSSFQIPGNTIPALSSPNKACWTGARDGVADLGSGYSGSVDKGSSVKMIATASSSPRSLSAASSWARSEVCFSFEQQLKDSCSSSLKNAATITNSSTNLEATSSTKPASCDFLTLALAAPDPRPQFHKRPSSGLPDLKPDDDESSKFAVTTPQEASGETDDHWLLKNHHQLARKSIKLQHFGTPSMAPASPFMLDLSLKVPSIEESSLELKLAL</sequence>
<dbReference type="Proteomes" id="UP000001514">
    <property type="component" value="Unassembled WGS sequence"/>
</dbReference>
<feature type="compositionally biased region" description="Basic residues" evidence="4">
    <location>
        <begin position="8"/>
        <end position="23"/>
    </location>
</feature>
<evidence type="ECO:0000256" key="1">
    <source>
        <dbReference type="ARBA" id="ARBA00022491"/>
    </source>
</evidence>
<dbReference type="Pfam" id="PF08744">
    <property type="entry name" value="NOZZLE"/>
    <property type="match status" value="1"/>
</dbReference>
<dbReference type="InParanoid" id="D8REY4"/>
<dbReference type="Gramene" id="EFJ29520">
    <property type="protein sequence ID" value="EFJ29520"/>
    <property type="gene ID" value="SELMODRAFT_410500"/>
</dbReference>
<feature type="region of interest" description="Disordered" evidence="4">
    <location>
        <begin position="79"/>
        <end position="127"/>
    </location>
</feature>
<dbReference type="InterPro" id="IPR040356">
    <property type="entry name" value="SPEAR"/>
</dbReference>
<keyword evidence="1" id="KW-0678">Repressor</keyword>
<gene>
    <name evidence="5" type="ORF">SELMODRAFT_410500</name>
</gene>
<dbReference type="PANTHER" id="PTHR33388">
    <property type="entry name" value="OS01G0212500 PROTEIN"/>
    <property type="match status" value="1"/>
</dbReference>
<name>D8REY4_SELML</name>
<dbReference type="HOGENOM" id="CLU_531464_0_0_1"/>
<proteinExistence type="predicted"/>
<keyword evidence="3" id="KW-0804">Transcription</keyword>
<dbReference type="InterPro" id="IPR014855">
    <property type="entry name" value="NOZZLE"/>
</dbReference>
<evidence type="ECO:0000256" key="3">
    <source>
        <dbReference type="ARBA" id="ARBA00023163"/>
    </source>
</evidence>
<dbReference type="KEGG" id="smo:SELMODRAFT_410500"/>
<evidence type="ECO:0000256" key="2">
    <source>
        <dbReference type="ARBA" id="ARBA00023015"/>
    </source>
</evidence>
<feature type="compositionally biased region" description="Basic and acidic residues" evidence="4">
    <location>
        <begin position="113"/>
        <end position="126"/>
    </location>
</feature>
<accession>D8REY4</accession>
<evidence type="ECO:0000313" key="5">
    <source>
        <dbReference type="EMBL" id="EFJ29520.1"/>
    </source>
</evidence>
<organism evidence="6">
    <name type="scientific">Selaginella moellendorffii</name>
    <name type="common">Spikemoss</name>
    <dbReference type="NCBI Taxonomy" id="88036"/>
    <lineage>
        <taxon>Eukaryota</taxon>
        <taxon>Viridiplantae</taxon>
        <taxon>Streptophyta</taxon>
        <taxon>Embryophyta</taxon>
        <taxon>Tracheophyta</taxon>
        <taxon>Lycopodiopsida</taxon>
        <taxon>Selaginellales</taxon>
        <taxon>Selaginellaceae</taxon>
        <taxon>Selaginella</taxon>
    </lineage>
</organism>
<feature type="region of interest" description="Disordered" evidence="4">
    <location>
        <begin position="1"/>
        <end position="32"/>
    </location>
</feature>
<evidence type="ECO:0000313" key="6">
    <source>
        <dbReference type="Proteomes" id="UP000001514"/>
    </source>
</evidence>
<dbReference type="GO" id="GO:0003700">
    <property type="term" value="F:DNA-binding transcription factor activity"/>
    <property type="evidence" value="ECO:0007669"/>
    <property type="project" value="InterPro"/>
</dbReference>
<feature type="region of interest" description="Disordered" evidence="4">
    <location>
        <begin position="157"/>
        <end position="176"/>
    </location>
</feature>